<evidence type="ECO:0008006" key="3">
    <source>
        <dbReference type="Google" id="ProtNLM"/>
    </source>
</evidence>
<dbReference type="Proteomes" id="UP000003704">
    <property type="component" value="Unassembled WGS sequence"/>
</dbReference>
<proteinExistence type="predicted"/>
<dbReference type="EMBL" id="AKGD01000001">
    <property type="protein sequence ID" value="EIT71880.1"/>
    <property type="molecule type" value="Genomic_DNA"/>
</dbReference>
<dbReference type="CDD" id="cd02219">
    <property type="entry name" value="cupin_YjlB-like"/>
    <property type="match status" value="1"/>
</dbReference>
<dbReference type="InterPro" id="IPR014710">
    <property type="entry name" value="RmlC-like_jellyroll"/>
</dbReference>
<dbReference type="Gene3D" id="2.60.120.10">
    <property type="entry name" value="Jelly Rolls"/>
    <property type="match status" value="1"/>
</dbReference>
<dbReference type="InterPro" id="IPR011051">
    <property type="entry name" value="RmlC_Cupin_sf"/>
</dbReference>
<gene>
    <name evidence="1" type="ORF">WQQ_20170</name>
</gene>
<dbReference type="OrthoDB" id="9791759at2"/>
<sequence>MDILTATPRLLRFSDNGAFPNSALPVLFYPAALRIDAAQDVSSTASAIEAIFAAHQWPPDWRDGIYDFHHYHSTAHEALGVAAGDAQIMLGGPNGEVLPLGRGDVLVLPAGTSHCALTQSRDFLVVGAYPPDQKWDVMRGLDDERPGALQRIARVPMPKDDPIGGALPTAWCG</sequence>
<reference evidence="1 2" key="1">
    <citation type="journal article" date="2012" name="J. Bacteriol.">
        <title>Genome Sequence of n-Alkane-Degrading Hydrocarboniphaga effusa Strain AP103T (ATCC BAA-332T).</title>
        <authorList>
            <person name="Chang H.K."/>
            <person name="Zylstra G.J."/>
            <person name="Chae J.C."/>
        </authorList>
    </citation>
    <scope>NUCLEOTIDE SEQUENCE [LARGE SCALE GENOMIC DNA]</scope>
    <source>
        <strain evidence="1 2">AP103</strain>
    </source>
</reference>
<protein>
    <recommendedName>
        <fullName evidence="3">Cupin</fullName>
    </recommendedName>
</protein>
<dbReference type="PANTHER" id="PTHR36448">
    <property type="entry name" value="BLR7373 PROTEIN"/>
    <property type="match status" value="1"/>
</dbReference>
<dbReference type="STRING" id="1172194.WQQ_20170"/>
<accession>I8TD22</accession>
<dbReference type="AlphaFoldDB" id="I8TD22"/>
<dbReference type="InterPro" id="IPR014500">
    <property type="entry name" value="UCP019307_cupin"/>
</dbReference>
<comment type="caution">
    <text evidence="1">The sequence shown here is derived from an EMBL/GenBank/DDBJ whole genome shotgun (WGS) entry which is preliminary data.</text>
</comment>
<evidence type="ECO:0000313" key="1">
    <source>
        <dbReference type="EMBL" id="EIT71880.1"/>
    </source>
</evidence>
<dbReference type="InterPro" id="IPR047121">
    <property type="entry name" value="YjiB-like"/>
</dbReference>
<organism evidence="1 2">
    <name type="scientific">Hydrocarboniphaga effusa AP103</name>
    <dbReference type="NCBI Taxonomy" id="1172194"/>
    <lineage>
        <taxon>Bacteria</taxon>
        <taxon>Pseudomonadati</taxon>
        <taxon>Pseudomonadota</taxon>
        <taxon>Gammaproteobacteria</taxon>
        <taxon>Nevskiales</taxon>
        <taxon>Nevskiaceae</taxon>
        <taxon>Hydrocarboniphaga</taxon>
    </lineage>
</organism>
<dbReference type="PATRIC" id="fig|1172194.4.peg.1955"/>
<name>I8TD22_9GAMM</name>
<dbReference type="PANTHER" id="PTHR36448:SF2">
    <property type="entry name" value="CUPIN TYPE-1 DOMAIN-CONTAINING PROTEIN"/>
    <property type="match status" value="1"/>
</dbReference>
<dbReference type="RefSeq" id="WP_007184966.1">
    <property type="nucleotide sequence ID" value="NZ_AKGD01000001.1"/>
</dbReference>
<evidence type="ECO:0000313" key="2">
    <source>
        <dbReference type="Proteomes" id="UP000003704"/>
    </source>
</evidence>
<keyword evidence="2" id="KW-1185">Reference proteome</keyword>
<dbReference type="SUPFAM" id="SSF51182">
    <property type="entry name" value="RmlC-like cupins"/>
    <property type="match status" value="1"/>
</dbReference>
<dbReference type="PIRSF" id="PIRSF019307">
    <property type="entry name" value="UCP019307"/>
    <property type="match status" value="1"/>
</dbReference>